<dbReference type="Proteomes" id="UP000007799">
    <property type="component" value="Unassembled WGS sequence"/>
</dbReference>
<dbReference type="InterPro" id="IPR036770">
    <property type="entry name" value="Ankyrin_rpt-contain_sf"/>
</dbReference>
<dbReference type="Pfam" id="PF00023">
    <property type="entry name" value="Ank"/>
    <property type="match status" value="1"/>
</dbReference>
<dbReference type="RefSeq" id="XP_004991344.1">
    <property type="nucleotide sequence ID" value="XM_004991287.1"/>
</dbReference>
<dbReference type="PANTHER" id="PTHR24171:SF10">
    <property type="entry name" value="ANKYRIN REPEAT DOMAIN-CONTAINING PROTEIN 29-LIKE"/>
    <property type="match status" value="1"/>
</dbReference>
<keyword evidence="1" id="KW-0677">Repeat</keyword>
<dbReference type="eggNOG" id="KOG0504">
    <property type="taxonomic scope" value="Eukaryota"/>
</dbReference>
<keyword evidence="2 3" id="KW-0040">ANK repeat</keyword>
<dbReference type="STRING" id="946362.F2UH30"/>
<dbReference type="EMBL" id="GL832974">
    <property type="protein sequence ID" value="EGD76429.1"/>
    <property type="molecule type" value="Genomic_DNA"/>
</dbReference>
<feature type="repeat" description="ANK" evidence="3">
    <location>
        <begin position="41"/>
        <end position="73"/>
    </location>
</feature>
<organism evidence="5">
    <name type="scientific">Salpingoeca rosetta (strain ATCC 50818 / BSB-021)</name>
    <dbReference type="NCBI Taxonomy" id="946362"/>
    <lineage>
        <taxon>Eukaryota</taxon>
        <taxon>Choanoflagellata</taxon>
        <taxon>Craspedida</taxon>
        <taxon>Salpingoecidae</taxon>
        <taxon>Salpingoeca</taxon>
    </lineage>
</organism>
<sequence>MASLKAGGKLASKGNVDGVARWIEQRVKQHGSLDVGAVNGSGDTMLHLAARHGHARVLELLLAQGPSKDEVNARNTVGHTPLHEAALCSDSTCVQLLLAAGADVHIAKHADWTALHLAATKPNANAVQQLLAAGADATRLNKDVGSENFKTTEADALHILDLLTAKCPQGLNQPDHHGLTPLHLAAMHGHAEHVSHLIAVGADATKADIKGRTPLDLARARRKDNTAAVLEACSS</sequence>
<dbReference type="AlphaFoldDB" id="F2UH30"/>
<dbReference type="Gene3D" id="1.25.40.20">
    <property type="entry name" value="Ankyrin repeat-containing domain"/>
    <property type="match status" value="2"/>
</dbReference>
<proteinExistence type="predicted"/>
<evidence type="ECO:0000256" key="2">
    <source>
        <dbReference type="ARBA" id="ARBA00023043"/>
    </source>
</evidence>
<feature type="repeat" description="ANK" evidence="3">
    <location>
        <begin position="77"/>
        <end position="109"/>
    </location>
</feature>
<reference evidence="4" key="1">
    <citation type="submission" date="2009-08" db="EMBL/GenBank/DDBJ databases">
        <title>Annotation of Salpingoeca rosetta.</title>
        <authorList>
            <consortium name="The Broad Institute Genome Sequencing Platform"/>
            <person name="Russ C."/>
            <person name="Cuomo C."/>
            <person name="Burger G."/>
            <person name="Gray M.W."/>
            <person name="Holland P.W.H."/>
            <person name="King N."/>
            <person name="Lang F.B.F."/>
            <person name="Roger A.J."/>
            <person name="Ruiz-Trillo I."/>
            <person name="Young S.K."/>
            <person name="Zeng Q."/>
            <person name="Gargeya S."/>
            <person name="Alvarado L."/>
            <person name="Berlin A."/>
            <person name="Chapman S.B."/>
            <person name="Chen Z."/>
            <person name="Freedman E."/>
            <person name="Gellesch M."/>
            <person name="Goldberg J."/>
            <person name="Griggs A."/>
            <person name="Gujja S."/>
            <person name="Heilman E."/>
            <person name="Heiman D."/>
            <person name="Howarth C."/>
            <person name="Mehta T."/>
            <person name="Neiman D."/>
            <person name="Pearson M."/>
            <person name="Roberts A."/>
            <person name="Saif S."/>
            <person name="Shea T."/>
            <person name="Shenoy N."/>
            <person name="Sisk P."/>
            <person name="Stolte C."/>
            <person name="Sykes S."/>
            <person name="White J."/>
            <person name="Yandava C."/>
            <person name="Haas B."/>
            <person name="Nusbaum C."/>
            <person name="Birren B."/>
        </authorList>
    </citation>
    <scope>NUCLEOTIDE SEQUENCE [LARGE SCALE GENOMIC DNA]</scope>
    <source>
        <strain evidence="4">ATCC 50818</strain>
    </source>
</reference>
<dbReference type="InParanoid" id="F2UH30"/>
<dbReference type="OrthoDB" id="4772757at2759"/>
<dbReference type="PANTHER" id="PTHR24171">
    <property type="entry name" value="ANKYRIN REPEAT DOMAIN-CONTAINING PROTEIN 39-RELATED"/>
    <property type="match status" value="1"/>
</dbReference>
<feature type="repeat" description="ANK" evidence="3">
    <location>
        <begin position="177"/>
        <end position="209"/>
    </location>
</feature>
<dbReference type="SUPFAM" id="SSF48403">
    <property type="entry name" value="Ankyrin repeat"/>
    <property type="match status" value="1"/>
</dbReference>
<dbReference type="Pfam" id="PF12796">
    <property type="entry name" value="Ank_2"/>
    <property type="match status" value="2"/>
</dbReference>
<dbReference type="PRINTS" id="PR01415">
    <property type="entry name" value="ANKYRIN"/>
</dbReference>
<evidence type="ECO:0000313" key="5">
    <source>
        <dbReference type="Proteomes" id="UP000007799"/>
    </source>
</evidence>
<accession>F2UH30</accession>
<evidence type="ECO:0000256" key="3">
    <source>
        <dbReference type="PROSITE-ProRule" id="PRU00023"/>
    </source>
</evidence>
<dbReference type="SMART" id="SM00248">
    <property type="entry name" value="ANK"/>
    <property type="match status" value="4"/>
</dbReference>
<protein>
    <submittedName>
        <fullName evidence="4">Uncharacterized protein</fullName>
    </submittedName>
</protein>
<evidence type="ECO:0000313" key="4">
    <source>
        <dbReference type="EMBL" id="EGD76429.1"/>
    </source>
</evidence>
<dbReference type="PROSITE" id="PS50088">
    <property type="entry name" value="ANK_REPEAT"/>
    <property type="match status" value="4"/>
</dbReference>
<evidence type="ECO:0000256" key="1">
    <source>
        <dbReference type="ARBA" id="ARBA00022737"/>
    </source>
</evidence>
<dbReference type="GeneID" id="16071906"/>
<name>F2UH30_SALR5</name>
<dbReference type="OMA" id="ACHEQVE"/>
<dbReference type="KEGG" id="sre:PTSG_07546"/>
<gene>
    <name evidence="4" type="ORF">PTSG_07546</name>
</gene>
<keyword evidence="5" id="KW-1185">Reference proteome</keyword>
<dbReference type="PROSITE" id="PS50297">
    <property type="entry name" value="ANK_REP_REGION"/>
    <property type="match status" value="4"/>
</dbReference>
<dbReference type="InterPro" id="IPR002110">
    <property type="entry name" value="Ankyrin_rpt"/>
</dbReference>
<feature type="repeat" description="ANK" evidence="3">
    <location>
        <begin position="110"/>
        <end position="142"/>
    </location>
</feature>